<keyword evidence="1" id="KW-0645">Protease</keyword>
<protein>
    <submittedName>
        <fullName evidence="4">DNA repair protein RadC</fullName>
    </submittedName>
</protein>
<dbReference type="Pfam" id="PF04002">
    <property type="entry name" value="RadC"/>
    <property type="match status" value="1"/>
</dbReference>
<sequence>MTRTGRGGGKGGGQAPPFRETGPAGHRARMRARVLTSGAASLADYEIVEMLLFIGVPRRDTKPLAKALLNRFGSLGALLSAAPEALRDAGLSERAAEALALPAAVAECLSRPDPLTRTPMGDWDAVLLYCDTRLADAPSGQLRVLFLDSINHIIADEAVDDGVTGDTPELTQRHILMRALDLHASALVGIRIAPSWPPPVAMIEGDAVLMQAISYHAQNLSLTIQDHVFLRRGRWLSLRQQRRL</sequence>
<dbReference type="AlphaFoldDB" id="A0A7W4IF12"/>
<feature type="region of interest" description="Disordered" evidence="2">
    <location>
        <begin position="1"/>
        <end position="29"/>
    </location>
</feature>
<dbReference type="InterPro" id="IPR001405">
    <property type="entry name" value="UPF0758"/>
</dbReference>
<dbReference type="Gene3D" id="3.40.140.10">
    <property type="entry name" value="Cytidine Deaminase, domain 2"/>
    <property type="match status" value="1"/>
</dbReference>
<keyword evidence="1" id="KW-0482">Metalloprotease</keyword>
<gene>
    <name evidence="4" type="ORF">HLH48_16275</name>
</gene>
<evidence type="ECO:0000313" key="5">
    <source>
        <dbReference type="Proteomes" id="UP000589085"/>
    </source>
</evidence>
<dbReference type="InterPro" id="IPR025657">
    <property type="entry name" value="RadC_JAB"/>
</dbReference>
<feature type="domain" description="RadC-like JAB" evidence="3">
    <location>
        <begin position="122"/>
        <end position="241"/>
    </location>
</feature>
<dbReference type="PANTHER" id="PTHR30471:SF3">
    <property type="entry name" value="UPF0758 PROTEIN YEES-RELATED"/>
    <property type="match status" value="1"/>
</dbReference>
<accession>A0A7W4IF12</accession>
<keyword evidence="1" id="KW-0378">Hydrolase</keyword>
<evidence type="ECO:0000259" key="3">
    <source>
        <dbReference type="Pfam" id="PF04002"/>
    </source>
</evidence>
<dbReference type="SUPFAM" id="SSF47781">
    <property type="entry name" value="RuvA domain 2-like"/>
    <property type="match status" value="1"/>
</dbReference>
<comment type="caution">
    <text evidence="4">The sequence shown here is derived from an EMBL/GenBank/DDBJ whole genome shotgun (WGS) entry which is preliminary data.</text>
</comment>
<feature type="compositionally biased region" description="Gly residues" evidence="2">
    <location>
        <begin position="1"/>
        <end position="14"/>
    </location>
</feature>
<evidence type="ECO:0000256" key="2">
    <source>
        <dbReference type="SAM" id="MobiDB-lite"/>
    </source>
</evidence>
<dbReference type="Proteomes" id="UP000589085">
    <property type="component" value="Unassembled WGS sequence"/>
</dbReference>
<reference evidence="4 5" key="1">
    <citation type="submission" date="2020-04" db="EMBL/GenBank/DDBJ databases">
        <title>Description of novel Gluconacetobacter.</title>
        <authorList>
            <person name="Sombolestani A."/>
        </authorList>
    </citation>
    <scope>NUCLEOTIDE SEQUENCE [LARGE SCALE GENOMIC DNA]</scope>
    <source>
        <strain evidence="4 5">LMG 19747</strain>
    </source>
</reference>
<dbReference type="EMBL" id="JABEQJ010000024">
    <property type="protein sequence ID" value="MBB2161701.1"/>
    <property type="molecule type" value="Genomic_DNA"/>
</dbReference>
<proteinExistence type="predicted"/>
<dbReference type="PANTHER" id="PTHR30471">
    <property type="entry name" value="DNA REPAIR PROTEIN RADC"/>
    <property type="match status" value="1"/>
</dbReference>
<dbReference type="InterPro" id="IPR010994">
    <property type="entry name" value="RuvA_2-like"/>
</dbReference>
<organism evidence="4 5">
    <name type="scientific">Gluconacetobacter sacchari</name>
    <dbReference type="NCBI Taxonomy" id="92759"/>
    <lineage>
        <taxon>Bacteria</taxon>
        <taxon>Pseudomonadati</taxon>
        <taxon>Pseudomonadota</taxon>
        <taxon>Alphaproteobacteria</taxon>
        <taxon>Acetobacterales</taxon>
        <taxon>Acetobacteraceae</taxon>
        <taxon>Gluconacetobacter</taxon>
    </lineage>
</organism>
<dbReference type="RefSeq" id="WP_182998531.1">
    <property type="nucleotide sequence ID" value="NZ_JABEQJ010000024.1"/>
</dbReference>
<dbReference type="GO" id="GO:0008237">
    <property type="term" value="F:metallopeptidase activity"/>
    <property type="evidence" value="ECO:0007669"/>
    <property type="project" value="UniProtKB-KW"/>
</dbReference>
<evidence type="ECO:0000256" key="1">
    <source>
        <dbReference type="ARBA" id="ARBA00023049"/>
    </source>
</evidence>
<name>A0A7W4IF12_9PROT</name>
<evidence type="ECO:0000313" key="4">
    <source>
        <dbReference type="EMBL" id="MBB2161701.1"/>
    </source>
</evidence>